<gene>
    <name evidence="8" type="primary">cbpE</name>
    <name evidence="8" type="ordered locus">PSPA7_1419</name>
</gene>
<evidence type="ECO:0000313" key="9">
    <source>
        <dbReference type="Proteomes" id="UP000001582"/>
    </source>
</evidence>
<organism evidence="8 9">
    <name type="scientific">Pseudomonas paraeruginosa (strain DSM 24068 / PA7)</name>
    <name type="common">Pseudomonas aeruginosa (strain PA7)</name>
    <dbReference type="NCBI Taxonomy" id="381754"/>
    <lineage>
        <taxon>Bacteria</taxon>
        <taxon>Pseudomonadati</taxon>
        <taxon>Pseudomonadota</taxon>
        <taxon>Gammaproteobacteria</taxon>
        <taxon>Pseudomonadales</taxon>
        <taxon>Pseudomonadaceae</taxon>
        <taxon>Pseudomonas</taxon>
        <taxon>Pseudomonas paraeruginosa</taxon>
    </lineage>
</organism>
<dbReference type="CDD" id="cd21177">
    <property type="entry name" value="LPMO_AA10"/>
    <property type="match status" value="1"/>
</dbReference>
<feature type="chain" id="PRO_5020026399" evidence="4">
    <location>
        <begin position="41"/>
        <end position="506"/>
    </location>
</feature>
<feature type="domain" description="Chitin-binding type-4" evidence="5">
    <location>
        <begin position="41"/>
        <end position="224"/>
    </location>
</feature>
<feature type="signal peptide" evidence="4">
    <location>
        <begin position="1"/>
        <end position="40"/>
    </location>
</feature>
<evidence type="ECO:0000313" key="8">
    <source>
        <dbReference type="EMBL" id="ABR86751.2"/>
    </source>
</evidence>
<proteinExistence type="predicted"/>
<dbReference type="Gene3D" id="2.60.40.2550">
    <property type="match status" value="1"/>
</dbReference>
<dbReference type="AlphaFoldDB" id="A6V168"/>
<dbReference type="Proteomes" id="UP000001582">
    <property type="component" value="Chromosome"/>
</dbReference>
<keyword evidence="1" id="KW-0964">Secreted</keyword>
<name>A6V168_PSEP7</name>
<dbReference type="EMBL" id="CP000744">
    <property type="protein sequence ID" value="ABR86751.2"/>
    <property type="molecule type" value="Genomic_DNA"/>
</dbReference>
<sequence>MNHSQQGRTMIHSHRSRSMSKLPLALAIGLAALSSQQAFSHGYVESPKSRAYMCNAKGGNLNANCGAVTYEPQSIEYAEGANHHYPSTYCPGDFTQCGPADGTIPAGGLNNFAPLNEQTATRWQKTTLKPGLNEFRWRFTAGHASAYYQFYITKKDWNPNQPLTRDSFELKPLLNQDAGGETPQSGSSKSFNVNIPGDRSGYHVILATWRIANTSATFYQAIDVNIDNNAVPPSEWTSIGTVQPEPLQIGDKVMTRVFTNAGEQANRQTVLDIGSATEAQANTWPFLLAQKANQANAGYRMGVLNADGEVVPNYGANSIYTKAGSDVVRVEIQKDQPTVPGELSLSGLQPSYTLKDGAADLHFTAIAQGGTYTIGATVFNGKGESIAHQQAEAGNNAPHFSIPLRNASAGDYDLVVVAKPEKGELLQETQRFSLKAEDNGGNGKYDFVFPDGLSRYTAGTTVLAKDGNTYACKPFPYSGFCKQWNAGSNQFEPGVGSSWKDAWIRR</sequence>
<reference evidence="8 9" key="2">
    <citation type="journal article" date="2010" name="PLoS ONE">
        <title>Complete genome sequence of the multiresistant taxonomic outlier Pseudomonas aeruginosa PA7.</title>
        <authorList>
            <person name="Roy P.H."/>
            <person name="Tetu S.G."/>
            <person name="Larouche A."/>
            <person name="Elbourne L."/>
            <person name="Tremblay S."/>
            <person name="Ren Q."/>
            <person name="Dodson R."/>
            <person name="Harkins D."/>
            <person name="Shay R."/>
            <person name="Watkins K."/>
            <person name="Mahamoud Y."/>
            <person name="Paulsen I.T."/>
        </authorList>
    </citation>
    <scope>NUCLEOTIDE SEQUENCE [LARGE SCALE GENOMIC DNA]</scope>
    <source>
        <strain evidence="8 9">PA7</strain>
    </source>
</reference>
<feature type="domain" description="GlcNAc-binding protein A third" evidence="7">
    <location>
        <begin position="342"/>
        <end position="434"/>
    </location>
</feature>
<dbReference type="InterPro" id="IPR041029">
    <property type="entry name" value="GbpA_2"/>
</dbReference>
<dbReference type="PANTHER" id="PTHR34823">
    <property type="entry name" value="GLCNAC-BINDING PROTEIN A"/>
    <property type="match status" value="1"/>
</dbReference>
<evidence type="ECO:0000256" key="1">
    <source>
        <dbReference type="ARBA" id="ARBA00022525"/>
    </source>
</evidence>
<evidence type="ECO:0000259" key="6">
    <source>
        <dbReference type="Pfam" id="PF18416"/>
    </source>
</evidence>
<evidence type="ECO:0000256" key="3">
    <source>
        <dbReference type="ARBA" id="ARBA00022729"/>
    </source>
</evidence>
<dbReference type="Gene3D" id="2.70.50.50">
    <property type="entry name" value="chitin-binding protein cbp21"/>
    <property type="match status" value="1"/>
</dbReference>
<accession>A6V168</accession>
<dbReference type="InterPro" id="IPR051024">
    <property type="entry name" value="GlcNAc_Chitin_IntDeg"/>
</dbReference>
<dbReference type="GO" id="GO:0008061">
    <property type="term" value="F:chitin binding"/>
    <property type="evidence" value="ECO:0007669"/>
    <property type="project" value="UniProtKB-KW"/>
</dbReference>
<protein>
    <submittedName>
        <fullName evidence="8">CbpE</fullName>
    </submittedName>
</protein>
<dbReference type="Pfam" id="PF18416">
    <property type="entry name" value="GbpA_2"/>
    <property type="match status" value="1"/>
</dbReference>
<evidence type="ECO:0000259" key="7">
    <source>
        <dbReference type="Pfam" id="PF21868"/>
    </source>
</evidence>
<keyword evidence="2" id="KW-0147">Chitin-binding</keyword>
<dbReference type="NCBIfam" id="NF009690">
    <property type="entry name" value="PRK13211.1"/>
    <property type="match status" value="1"/>
</dbReference>
<dbReference type="Gene3D" id="3.30.70.2150">
    <property type="match status" value="1"/>
</dbReference>
<dbReference type="InterPro" id="IPR054063">
    <property type="entry name" value="GbpA_D3"/>
</dbReference>
<dbReference type="Pfam" id="PF21868">
    <property type="entry name" value="GbpA_D3"/>
    <property type="match status" value="1"/>
</dbReference>
<dbReference type="PANTHER" id="PTHR34823:SF1">
    <property type="entry name" value="CHITIN-BINDING TYPE-4 DOMAIN-CONTAINING PROTEIN"/>
    <property type="match status" value="1"/>
</dbReference>
<evidence type="ECO:0000259" key="5">
    <source>
        <dbReference type="Pfam" id="PF03067"/>
    </source>
</evidence>
<dbReference type="CAZy" id="AA10">
    <property type="family name" value="Auxiliary Activities 10"/>
</dbReference>
<reference evidence="8 9" key="1">
    <citation type="submission" date="2007-06" db="EMBL/GenBank/DDBJ databases">
        <authorList>
            <person name="Dodson R.J."/>
            <person name="Harkins D."/>
            <person name="Paulsen I.T."/>
        </authorList>
    </citation>
    <scope>NUCLEOTIDE SEQUENCE [LARGE SCALE GENOMIC DNA]</scope>
    <source>
        <strain evidence="8 9">PA7</strain>
    </source>
</reference>
<keyword evidence="3 4" id="KW-0732">Signal</keyword>
<dbReference type="Pfam" id="PF03067">
    <property type="entry name" value="LPMO_10"/>
    <property type="match status" value="1"/>
</dbReference>
<dbReference type="InterPro" id="IPR014756">
    <property type="entry name" value="Ig_E-set"/>
</dbReference>
<dbReference type="CAZy" id="CBM73">
    <property type="family name" value="Carbohydrate-Binding Module Family 73"/>
</dbReference>
<evidence type="ECO:0000256" key="2">
    <source>
        <dbReference type="ARBA" id="ARBA00022669"/>
    </source>
</evidence>
<dbReference type="SUPFAM" id="SSF81296">
    <property type="entry name" value="E set domains"/>
    <property type="match status" value="1"/>
</dbReference>
<dbReference type="KEGG" id="pap:PSPA7_1419"/>
<feature type="domain" description="N-acetylglucosamine binding protein A" evidence="6">
    <location>
        <begin position="236"/>
        <end position="333"/>
    </location>
</feature>
<dbReference type="HOGENOM" id="CLU_039396_2_0_6"/>
<evidence type="ECO:0000256" key="4">
    <source>
        <dbReference type="SAM" id="SignalP"/>
    </source>
</evidence>
<dbReference type="InterPro" id="IPR004302">
    <property type="entry name" value="Cellulose/chitin-bd_N"/>
</dbReference>